<reference evidence="1 2" key="1">
    <citation type="submission" date="2019-03" db="EMBL/GenBank/DDBJ databases">
        <title>Single cell metagenomics reveals metabolic interactions within the superorganism composed of flagellate Streblomastix strix and complex community of Bacteroidetes bacteria on its surface.</title>
        <authorList>
            <person name="Treitli S.C."/>
            <person name="Kolisko M."/>
            <person name="Husnik F."/>
            <person name="Keeling P."/>
            <person name="Hampl V."/>
        </authorList>
    </citation>
    <scope>NUCLEOTIDE SEQUENCE [LARGE SCALE GENOMIC DNA]</scope>
    <source>
        <strain evidence="1">ST1C</strain>
    </source>
</reference>
<dbReference type="EMBL" id="SNRW01043762">
    <property type="protein sequence ID" value="KAA6326764.1"/>
    <property type="molecule type" value="Genomic_DNA"/>
</dbReference>
<gene>
    <name evidence="1" type="ORF">EZS28_053905</name>
</gene>
<name>A0A5J4R073_9EUKA</name>
<dbReference type="AlphaFoldDB" id="A0A5J4R073"/>
<protein>
    <submittedName>
        <fullName evidence="1">Uncharacterized protein</fullName>
    </submittedName>
</protein>
<comment type="caution">
    <text evidence="1">The sequence shown here is derived from an EMBL/GenBank/DDBJ whole genome shotgun (WGS) entry which is preliminary data.</text>
</comment>
<proteinExistence type="predicted"/>
<evidence type="ECO:0000313" key="2">
    <source>
        <dbReference type="Proteomes" id="UP000324800"/>
    </source>
</evidence>
<dbReference type="Proteomes" id="UP000324800">
    <property type="component" value="Unassembled WGS sequence"/>
</dbReference>
<organism evidence="1 2">
    <name type="scientific">Streblomastix strix</name>
    <dbReference type="NCBI Taxonomy" id="222440"/>
    <lineage>
        <taxon>Eukaryota</taxon>
        <taxon>Metamonada</taxon>
        <taxon>Preaxostyla</taxon>
        <taxon>Oxymonadida</taxon>
        <taxon>Streblomastigidae</taxon>
        <taxon>Streblomastix</taxon>
    </lineage>
</organism>
<evidence type="ECO:0000313" key="1">
    <source>
        <dbReference type="EMBL" id="KAA6326764.1"/>
    </source>
</evidence>
<feature type="non-terminal residue" evidence="1">
    <location>
        <position position="1"/>
    </location>
</feature>
<accession>A0A5J4R073</accession>
<sequence>ISFESVDIEISGFVTVEDGLRLSK</sequence>